<evidence type="ECO:0000313" key="3">
    <source>
        <dbReference type="Proteomes" id="UP000219042"/>
    </source>
</evidence>
<dbReference type="OrthoDB" id="6710823at2"/>
<organism evidence="2 3">
    <name type="scientific">Acinetobacter puyangensis</name>
    <dbReference type="NCBI Taxonomy" id="1096779"/>
    <lineage>
        <taxon>Bacteria</taxon>
        <taxon>Pseudomonadati</taxon>
        <taxon>Pseudomonadota</taxon>
        <taxon>Gammaproteobacteria</taxon>
        <taxon>Moraxellales</taxon>
        <taxon>Moraxellaceae</taxon>
        <taxon>Acinetobacter</taxon>
    </lineage>
</organism>
<feature type="signal peptide" evidence="1">
    <location>
        <begin position="1"/>
        <end position="18"/>
    </location>
</feature>
<accession>A0A240EBP7</accession>
<keyword evidence="1" id="KW-0732">Signal</keyword>
<reference evidence="3" key="1">
    <citation type="submission" date="2016-09" db="EMBL/GenBank/DDBJ databases">
        <authorList>
            <person name="Varghese N."/>
            <person name="Submissions S."/>
        </authorList>
    </citation>
    <scope>NUCLEOTIDE SEQUENCE [LARGE SCALE GENOMIC DNA]</scope>
    <source>
        <strain evidence="3">ANC 4466</strain>
    </source>
</reference>
<gene>
    <name evidence="2" type="ORF">SAMN05421731_105163</name>
</gene>
<sequence>MRIVVGCGVFLCSSLAWAELNHLPDFFVASEQQAIDHTSSPLEDLTQLEVQKKQRYVGEDQPLEEHSFLQNDFFQNDRFRIYNNTQYNVEQVTSKFSPTQMQQLTLSDLSISLGYGMEFRINHNQRWGYEYLSAFPYDRGQSIRFYWRYYF</sequence>
<keyword evidence="3" id="KW-1185">Reference proteome</keyword>
<dbReference type="EMBL" id="OANT01000005">
    <property type="protein sequence ID" value="SNX45609.1"/>
    <property type="molecule type" value="Genomic_DNA"/>
</dbReference>
<dbReference type="AlphaFoldDB" id="A0A240EBP7"/>
<name>A0A240EBP7_9GAMM</name>
<evidence type="ECO:0000256" key="1">
    <source>
        <dbReference type="SAM" id="SignalP"/>
    </source>
</evidence>
<feature type="chain" id="PRO_5013031948" evidence="1">
    <location>
        <begin position="19"/>
        <end position="151"/>
    </location>
</feature>
<dbReference type="Proteomes" id="UP000219042">
    <property type="component" value="Unassembled WGS sequence"/>
</dbReference>
<protein>
    <submittedName>
        <fullName evidence="2">Uncharacterized protein</fullName>
    </submittedName>
</protein>
<proteinExistence type="predicted"/>
<evidence type="ECO:0000313" key="2">
    <source>
        <dbReference type="EMBL" id="SNX45609.1"/>
    </source>
</evidence>
<dbReference type="RefSeq" id="WP_097079376.1">
    <property type="nucleotide sequence ID" value="NZ_BAABHT010000005.1"/>
</dbReference>